<feature type="non-terminal residue" evidence="1">
    <location>
        <position position="152"/>
    </location>
</feature>
<organism evidence="1 2">
    <name type="scientific">Dentiscutata heterogama</name>
    <dbReference type="NCBI Taxonomy" id="1316150"/>
    <lineage>
        <taxon>Eukaryota</taxon>
        <taxon>Fungi</taxon>
        <taxon>Fungi incertae sedis</taxon>
        <taxon>Mucoromycota</taxon>
        <taxon>Glomeromycotina</taxon>
        <taxon>Glomeromycetes</taxon>
        <taxon>Diversisporales</taxon>
        <taxon>Gigasporaceae</taxon>
        <taxon>Dentiscutata</taxon>
    </lineage>
</organism>
<evidence type="ECO:0000313" key="1">
    <source>
        <dbReference type="EMBL" id="CAG8471742.1"/>
    </source>
</evidence>
<gene>
    <name evidence="1" type="ORF">DHETER_LOCUS1745</name>
</gene>
<protein>
    <submittedName>
        <fullName evidence="1">16370_t:CDS:1</fullName>
    </submittedName>
</protein>
<accession>A0ACA9KGB6</accession>
<reference evidence="1" key="1">
    <citation type="submission" date="2021-06" db="EMBL/GenBank/DDBJ databases">
        <authorList>
            <person name="Kallberg Y."/>
            <person name="Tangrot J."/>
            <person name="Rosling A."/>
        </authorList>
    </citation>
    <scope>NUCLEOTIDE SEQUENCE</scope>
    <source>
        <strain evidence="1">IL203A</strain>
    </source>
</reference>
<proteinExistence type="predicted"/>
<sequence length="152" mass="17145">MEIIVIYSTQSVRFRHLSVLGSNIKRGNIYLISGFVKFSDSDNSPKSRTIIDIIADDIEFSTAQTFNNQSFTNRDGTTASTSSSNIFPTFTYTDTGVNSTSDIKDYPNSGTEKNDKPQTNHEEVLFSDENNKSTGENEHEEDEEQPKKRKRS</sequence>
<evidence type="ECO:0000313" key="2">
    <source>
        <dbReference type="Proteomes" id="UP000789702"/>
    </source>
</evidence>
<dbReference type="Proteomes" id="UP000789702">
    <property type="component" value="Unassembled WGS sequence"/>
</dbReference>
<dbReference type="EMBL" id="CAJVPU010001120">
    <property type="protein sequence ID" value="CAG8471742.1"/>
    <property type="molecule type" value="Genomic_DNA"/>
</dbReference>
<keyword evidence="2" id="KW-1185">Reference proteome</keyword>
<name>A0ACA9KGB6_9GLOM</name>
<comment type="caution">
    <text evidence="1">The sequence shown here is derived from an EMBL/GenBank/DDBJ whole genome shotgun (WGS) entry which is preliminary data.</text>
</comment>